<gene>
    <name evidence="1" type="ORF">Patl1_33950</name>
</gene>
<reference evidence="2" key="1">
    <citation type="journal article" date="2023" name="G3 (Bethesda)">
        <title>Genome assembly and association tests identify interacting loci associated with vigor, precocity, and sex in interspecific pistachio rootstocks.</title>
        <authorList>
            <person name="Palmer W."/>
            <person name="Jacygrad E."/>
            <person name="Sagayaradj S."/>
            <person name="Cavanaugh K."/>
            <person name="Han R."/>
            <person name="Bertier L."/>
            <person name="Beede B."/>
            <person name="Kafkas S."/>
            <person name="Golino D."/>
            <person name="Preece J."/>
            <person name="Michelmore R."/>
        </authorList>
    </citation>
    <scope>NUCLEOTIDE SEQUENCE [LARGE SCALE GENOMIC DNA]</scope>
</reference>
<name>A0ACC0ZT17_9ROSI</name>
<keyword evidence="2" id="KW-1185">Reference proteome</keyword>
<sequence length="111" mass="12790">MYGPYNLYKRKLLSLGIKVVFLTGRAEELRKVTTTNLKNVGYHTWEQLILMASSYPTNVTLESYKSNERRKLEEIYGYRIIGNIGDQLADILGIHPGNRTFKLPNGMYYAP</sequence>
<dbReference type="EMBL" id="CM047910">
    <property type="protein sequence ID" value="KAJ0075103.1"/>
    <property type="molecule type" value="Genomic_DNA"/>
</dbReference>
<dbReference type="Proteomes" id="UP001164250">
    <property type="component" value="Chromosome 15"/>
</dbReference>
<evidence type="ECO:0000313" key="1">
    <source>
        <dbReference type="EMBL" id="KAJ0075103.1"/>
    </source>
</evidence>
<organism evidence="1 2">
    <name type="scientific">Pistacia atlantica</name>
    <dbReference type="NCBI Taxonomy" id="434234"/>
    <lineage>
        <taxon>Eukaryota</taxon>
        <taxon>Viridiplantae</taxon>
        <taxon>Streptophyta</taxon>
        <taxon>Embryophyta</taxon>
        <taxon>Tracheophyta</taxon>
        <taxon>Spermatophyta</taxon>
        <taxon>Magnoliopsida</taxon>
        <taxon>eudicotyledons</taxon>
        <taxon>Gunneridae</taxon>
        <taxon>Pentapetalae</taxon>
        <taxon>rosids</taxon>
        <taxon>malvids</taxon>
        <taxon>Sapindales</taxon>
        <taxon>Anacardiaceae</taxon>
        <taxon>Pistacia</taxon>
    </lineage>
</organism>
<comment type="caution">
    <text evidence="1">The sequence shown here is derived from an EMBL/GenBank/DDBJ whole genome shotgun (WGS) entry which is preliminary data.</text>
</comment>
<accession>A0ACC0ZT17</accession>
<proteinExistence type="predicted"/>
<evidence type="ECO:0000313" key="2">
    <source>
        <dbReference type="Proteomes" id="UP001164250"/>
    </source>
</evidence>
<protein>
    <submittedName>
        <fullName evidence="1">Uncharacterized protein</fullName>
    </submittedName>
</protein>